<evidence type="ECO:0000313" key="4">
    <source>
        <dbReference type="Proteomes" id="UP000748531"/>
    </source>
</evidence>
<dbReference type="InterPro" id="IPR007110">
    <property type="entry name" value="Ig-like_dom"/>
</dbReference>
<gene>
    <name evidence="3" type="ORF">PHET_03503</name>
</gene>
<keyword evidence="1" id="KW-0732">Signal</keyword>
<feature type="signal peptide" evidence="1">
    <location>
        <begin position="1"/>
        <end position="23"/>
    </location>
</feature>
<dbReference type="Gene3D" id="2.60.40.10">
    <property type="entry name" value="Immunoglobulins"/>
    <property type="match status" value="1"/>
</dbReference>
<dbReference type="InterPro" id="IPR036179">
    <property type="entry name" value="Ig-like_dom_sf"/>
</dbReference>
<comment type="caution">
    <text evidence="3">The sequence shown here is derived from an EMBL/GenBank/DDBJ whole genome shotgun (WGS) entry which is preliminary data.</text>
</comment>
<dbReference type="InterPro" id="IPR013783">
    <property type="entry name" value="Ig-like_fold"/>
</dbReference>
<dbReference type="OrthoDB" id="6269336at2759"/>
<feature type="domain" description="Ig-like" evidence="2">
    <location>
        <begin position="5501"/>
        <end position="5634"/>
    </location>
</feature>
<dbReference type="EMBL" id="LUCH01001616">
    <property type="protein sequence ID" value="KAF5402758.1"/>
    <property type="molecule type" value="Genomic_DNA"/>
</dbReference>
<dbReference type="Proteomes" id="UP000748531">
    <property type="component" value="Unassembled WGS sequence"/>
</dbReference>
<keyword evidence="4" id="KW-1185">Reference proteome</keyword>
<dbReference type="InterPro" id="IPR003599">
    <property type="entry name" value="Ig_sub"/>
</dbReference>
<dbReference type="SMART" id="SM00409">
    <property type="entry name" value="IG"/>
    <property type="match status" value="4"/>
</dbReference>
<accession>A0A8J4WHS5</accession>
<evidence type="ECO:0000313" key="3">
    <source>
        <dbReference type="EMBL" id="KAF5402758.1"/>
    </source>
</evidence>
<dbReference type="SUPFAM" id="SSF48726">
    <property type="entry name" value="Immunoglobulin"/>
    <property type="match status" value="1"/>
</dbReference>
<proteinExistence type="predicted"/>
<organism evidence="3 4">
    <name type="scientific">Paragonimus heterotremus</name>
    <dbReference type="NCBI Taxonomy" id="100268"/>
    <lineage>
        <taxon>Eukaryota</taxon>
        <taxon>Metazoa</taxon>
        <taxon>Spiralia</taxon>
        <taxon>Lophotrochozoa</taxon>
        <taxon>Platyhelminthes</taxon>
        <taxon>Trematoda</taxon>
        <taxon>Digenea</taxon>
        <taxon>Plagiorchiida</taxon>
        <taxon>Troglotremata</taxon>
        <taxon>Troglotrematidae</taxon>
        <taxon>Paragonimus</taxon>
    </lineage>
</organism>
<sequence>MSSARQILLLFIIVHAFTTKVTLEKCNTLLDNRMEQYVDYMNDDYERMGITYSAHQNQGNQYILYSVKHPSRIKVVRIGYVDSESVLVECQRIEMSEACCYMDADQRRWFAVDECPNKLAVVVNESGEVEYEVMIQYLGTEVNIRKLLIWFTLGNETNERHYFSQHDSRNGSVVCPEFAIGTAKSTPPELGMKFAQQFKQHDILYTDLLDSVPIREFTGVSIDLLGFRKKNDVFEIIMVHYNHQYYYLLRKLTTGPEQNEFKCTLELKDSIKEVRDYRPSPHTWFQLTRKRTVISIPHKDPRIISSTIETNDEKLTNQLQSFSIPFEQISQLRTMKMDTCNLVYGTITGSFVALIYEYGGWSSVLTFSKVSETERLGVVNCSIRTHKVMVRKNDKLWNTTEMQDSETLIAKQVWFECPISKGTRYLLLTVFNTKSLQKNTLALERLTVDNLKDLLNDYDSVPNQEATNKYVSGTVRLAKLIVGWYGTVQEGSSVQMLWQPTVIGGIKMQCTYSMTVDSHQVKLNEGFEMRELPDGSTYELVKAKVTKEDGGFYRCAYCSNCTQLDDTTIRHLVVLPNPSSLDVHIDHGEAVYSGTGSIENPIRTKAEIMTVNCSCSVYGGLLASFDLIITYDTCIPNKDGYWKLKAWQIKQQRESIGNYNRITVIYEIGRPHAQEYWKYARVNCHLILFNLTRDPDDITEESRNISITRSVYLEFNLQRLAVFISELLDTSSLVLTEALRREQAAVINVSKTLTADTIVTELENTYMIRYTMFMGIPRGWTTVWTASIKSDKLLFSNCTPEKSIPITNPKTIPGLEETLTYQVNGGINFVQFHYDCLLDVGTVVLVVAGFTHPDNNQTERMTENVLKQMITDFLLPSNKSDLKTRQAENGTIFRIVPLHIVWSASVNIGQSVVMFGRRGSDKRIAIQCFYKSHGDDDYISVPAEFKFDAFGETYWFRAQIDKVQYYHSGNYKCNLTIACLKCSSLVGMKSRELIVYPASSILSLQFSHDGLGINETSVRNFSQYTPNGLPYLMAGQRAVIQCVHQISPSSRLQGKLNFFYQMYDPIRNRSIALRTKRTISFTKNIRQTTLSITGYTITAPDAATYKGILSVVCQLTYRPGIIPNDVSRPTAVLHITKVKEIVVRISADPQLFPNHIHATKPGLLDNWRKDFQTDNISSVTFHRSVSTEQLEEDVVYFESIQALGIPAGFTKMWTIFRNRGGLEYEECLRMSMLHLKKQQIPSSLLDQPAFSQSGGKNFINITFLCTLQPRHVALVFMIYNTNDSKTDEAMWEQRLIHSLVTTVHLWLTDTNSQASLQLNVLSNDIRVSCGVVKLNIGWKASVSVGESWKMLVHNLCSPTASMTVFYQKSDSNIPTVWKRLTGGTNQSVVGSSFARLEETGIYSCVTQDKHEACNLKPCFLPRRLLVLPNSSLLYMYVNHRLFKSSEEVKNDDTLSQLGSGQEVYVYCAYVRPKSFRSDEVLRFSYEVTSTTSESSKILPFRTLSQHLQSISYGTRVIHPFLIKVPTVSGSLNKVIVQCDLTFDEKNFDSTDIMFFKQDRRIQVSRQLTVQLWLKPAVYTSFLGASNLTLRDWLRKSFAAVESPIAFHRTVLPKLIAEGPIQFSLLASHGVPKGSIYTAVFIEHKLTVFQEPCTIAKQINMNDQTIPSELLRHPDYEPAGHESIVWTSFNCTLRVESFALGTIVYTNVSNMDKLHIMNQSIGNLITWFRNALENPLSAKVEPPSTPNGSLVLYMAVKLHVGWPASVPIGAQILMFGYKGTTEHQIQCSFQFSQDFIPMQLGKLFRVTPLETAPASFQLTKSSAEYNDSGIYTCVVHNRACTQCVPRPTITQRRLVVLPDLTVVRMFLTHNKLDATSDWTGNFTHCDDENRPVLHTGSSAYAHCLHTVHADAWLKLTFKFTLYNLLDRTQLQPMAATRLEPLSKHNSSVLNSSEIRLPTDWNYDSELLAECKWKYSFPETLYGDLNENRSPLTLKLTKTILVRRFVQPVIHSRLIVTNNYDVQVVMRRVHSTEQNAVLFNSRSRTIKIPEQPVRIHLMLTLGVPRGWISVWTAYKLANRIHRENCSLVRLVNLTDQVWSEELKNQSSRPEIDQNGVNATFVCTFRREHLALFYTVHNVQENTVSAIDVGKIIQRSMFTSLQHWIEQPRSKDILVVTIPESSLMTFRVIKLTINWLGELKTGDRVKMLGTIPSDIVPVQIDCFYQFGGPFKRLTAERNFRVVNTKDGFSFYLVKTSVDFYDSGLYVCNVTTSSCANCTAHFGFIPRRLTVKPGASTLMLYLNHHLVHPTERNFTQCTTDQKPYLLNGQVGFIYCSYQTQSIYTLPVHSVNISGMRKMTERSEAPKIKYVRQDVEIKTSYKLISQIYRIRISKIQTTSGLYKIGCTLTYPNSSVTVTRTRTIHVINQVKPVIFNEYLTTTRPELTKAFRRYLIANPKSALEFHTGEPREFLLEGRLQIQYIVGLGEPNGWCGVDLLFVDKDRIRRKRCVEAMIYPVEYNSIPPNIRNTTYFIQSTGRHLFSYTVHCLLTPNVVAILLTAMNGFSPKLTDAARKAIFYHSVYETVENWFHHPNQSTPHNHIQIPLGVYAHHSLFRLRVGWRATIFAGDPIIMVGFLLPEQKGELQCYHRANEVRTRKKLLTQSDSFALHTESSWQSFELIKPVAVREDTGIYDCFSSSCLTCTGVRLLIPHYLTVLSRELKVSIHYSKKNVSRHSADHMTWAYNQYIDSNKLAFIYETQHIWVICDYHVEPGENVPYEIGFYFQQLSPSGKQSIRLPTVETETQTQEETNYTSLFKCYRITSPSGIHPHDVFETTCELRLNSKHITPTDVNLYSAYLAFNQTRLLHSRRWVSPAIYDQSIVSDDMRFNHIFDRNDGDRSQFKKSTNMQERILLNEGLFKLSYSWSLGVPHGWSAVFSVYKWSTQFVSRLCKLDKKRYIEQNVLDTSERLAVNLTMENRQYICVLLPEQVAIVVYVAHCREGVTNQAQFEYNFLPYVASVVSKSVRTSVPVTAIEFLNEIHGDYRFFPVRVQWKSVLKIGQSVEMYGLLTWSAYHKVTCLYGYMRTFKKLTRHKKFTMELYASLGYFVLSKQRVQVTDSGVYACKLAKHAEDQEITGFTPRTLFIWPDSSILSIQVERLDQTDSRRSDCSVGDTVYLVPGEQLLITCSHTMHQSGDRNTYHTVSHGFVDDPSTHVKLSKLDSTFTEGKVDDLTVKSSGTLRLPRFTEPSKKWFVQCELLYAVTHAQPQLRADLQTKLQLRQEKQFFVLNKRHPRILGHRILNSAGLFINSSLEAVTPTSRPTVFYLQAHSLSRVEEDKFRIVFTSDVGVPEGWTFIRLFYLDKNETLYPDRCRTSRVTNRSVGTIRTVEHQSECVVQPEHVALLMATVNLGESMMTVGVVESQMEKYVLANLTNWLGYDQYNKYTYNEAVCFNYDYRLVRLHIGWRAVVNVGQSIRMQGRTGGLRSSAITCFNQINDTVLPTQVMPEFQLKEKPFSGRFHLTKHNAQPNDTGIYYCHVTDGINRKGYTGMHPRKLIVLPSTATAHCDLTLDREGKRSVKLEQSLPSGMSYLFSKQMAFVQCTFEEKLRHLYSVTYRLFYGMQDGPTETIRVTDAIKNVRYLGETVNDSSVTRVYGIISPEAKDYTGLLKVVCMNTYDNLTSPFSLTVWNESIQVECTQYFTIQEAANGNLTIESLSDWSQPVPLGSEFLCTGGYGMPKLTHSWMRVRSELYTTDFRQPDLAKLLPADGGGWGGPVWPFVDMPLHGLEVDKSSLRVPEHLSYRGMSYLYVCIGQNTVQGRTYYIRKTIYLSVLICPTDREAMDLSILLSTRLMTSCRIAENPHPDIQHYGYYYLTLVRQLILGLPFGVDRTRFTFVKRLRSQPTGKNRFSWTQFKEPLSREQTVEKLYSRAHKPVSGQAACTSRADGLTEILQAVTAAYEAGFTNNPTFLLVVDNFLQIDYGPELVDEMIKMNRSGIKIILALSHPEGGRFREFNEKLVHILQPMATVHILPNFEGSHDCQSCTFNIEDRRARIRRTEVFDQLCHASGSELPAPIIAPKLSFSLPKRFWFPGMWLLVTCTESEMNGTHPGMLTDLHICTTSQSKIRNLTWTRRIGLSQINKTCRRRLTSDTFSLSRRSPVVHSRSITSLVVIQEALSQHWILCYQRVGEETPKLFDAVNFTTTSIESPGYPLERPKLRVKRWPKSETRAVLFQCIFRGFLANSEAVLLYQPYWNSNARQPFYELLSRVRLRLNLTNSYTVCELAWLEFSAKPEAGQFRCLIRPVNVEQRKQRVLHQLPNISSQVTFSEPLNSHAIFYSCPKAPRLIVEPDNQSASLTETGTRLKFRCETDGLLEAFHKKLFYLTPTFHIIICLRAKTSGRDEARCVPVHLNDTDCSHIVQHNATGTLFYKPECFSKPARGNISRIDVVSLTVIQSRLRDFGSRVFCQTVDVNRHGTHKDIKIQYRLTSRMHIVQFKLQPQITGFYFSRDSETWKCQIAAYPFVYNAQIRTTHVSPKWLGKQLEVYRSTLNITQSSVPHEQVYPKQAPEPPKYMGEVIFQPFTPVPHGLTKGLVKLQCTIGEATRNLVSMVGQEGIRSDSMTVERPILKYNDVFNLVCTLKLSATTSTMLVSLHKWMQSYWLNYDITVVVGSFSASSSRQAFDLNEQQSKFRPFGAWTISNTPLMRILTDQSGESGSVDISILGGTEFDTASYFCTGHSTVGTFQRTKLLSQTIEGVQKRIALGYRLSNIESNVWLNVARVVPLNQQIHIRCVVWTTDPANRALKQFNLIPWKASYNAVRTITGTSAGQRLVIRIIDHYEPAKFDTVLDRIGCAADIFQSELHQVLKDGPRVSCQAPNNLHINPDYQTAYPNSVVIECSAERTCASMQFHWIWVAGPVPHVTVDTVDLRTINYTHAGLLYLRALPRPGSYLFRCQAICKCKDKTHITSLLRVITVEPWIAEREQMKTADPGYVELDTLSRYRPEETSTPIEELLDQMKEENVTSLPGHLREVTGGKTEHIKPESIDFNTTVAIPKYTFLRCPYDTISRSSKPMREYLYRSMFKNNHEQYAVRRHTEHGFEITVPVLCFHQFNERSDRRTLETNDKVVNPLEKWRLDERKILRQSEQRLRRSKVRYSESVNKEPVSDNVIPQESIEINEHQQVIVGTHANGPTNHMLKIRPEIETPNFSRFRFSSEVDKNRRLSKSDENEMLDNMQQTQNHFETSESFIVNWLSSDITRRPRQSKKLMSEKFRTKKLQNLNEYDIVVSPLLSLQDRQTTRTQSERKLDGTLENDLIGTKTKVRDRTVHFVSYGESLQYRPLKNHESMTSVIPHRYKDDRPSDSKTPMEIISEAERTSFGKTLLQNNSWLAKIRTHRQLNNIPWIFDSRIHQYVRKRDDRIQFDNIRRTEVPTDREDIEIYKRERPKQGTPWWAPIVRWTEGPWSYVPTTVRSLDREVGRDRVVDITHASTWISHLSGLRTLVQDRMLSEPKPLTFAKSEDTRFSHQATIDPGFVILPASTTVSCQIVLSRTNITQQILLEWHRYSARTERPELLLSIPLGEQKAHTVSPRFLQPVRIYAYPPLKWTNIYTVTINPLQISDYGYYACRNRYTSETSDSPTIEITKVSPHPLCIMPRGSRPQVRLMRLVGSMLRKVVTYSNIWSGIDSVKSSKLPDESSKSNGQVSECLEAGMELIVFCAVVPFQLLCERADDMADGLRLMDTRTQAYLHVPAEATDKQSRTLELPEPIHEVPLPDTLSSVDWTVQFRAWRITLHSKHADASVFCKAQPELRPASFASPDYWEWLKVQLTPERSHQLSRRSLPLKLCVSSGPSTLIIYPRPISRDDRLLLALVQIQPHQELTCSLSDTTLRRLNLTIYPIAHGKVLQAEIEGLSNLPSWQDPNSLPNPWPQTYYPNRIGVLIPSNWSVLGYYFVQCAVVGTNTTSTFILNVQPPQWTLRQLEVDVRKAWMVIMLPVLVLIYTNLQKCMHERRERQERHLLALFRDTGAEISLDDV</sequence>
<protein>
    <recommendedName>
        <fullName evidence="2">Ig-like domain-containing protein</fullName>
    </recommendedName>
</protein>
<dbReference type="PROSITE" id="PS50835">
    <property type="entry name" value="IG_LIKE"/>
    <property type="match status" value="1"/>
</dbReference>
<evidence type="ECO:0000256" key="1">
    <source>
        <dbReference type="SAM" id="SignalP"/>
    </source>
</evidence>
<name>A0A8J4WHS5_9TREM</name>
<evidence type="ECO:0000259" key="2">
    <source>
        <dbReference type="PROSITE" id="PS50835"/>
    </source>
</evidence>
<reference evidence="3" key="1">
    <citation type="submission" date="2019-05" db="EMBL/GenBank/DDBJ databases">
        <title>Annotation for the trematode Paragonimus heterotremus.</title>
        <authorList>
            <person name="Choi Y.-J."/>
        </authorList>
    </citation>
    <scope>NUCLEOTIDE SEQUENCE</scope>
    <source>
        <strain evidence="3">LC</strain>
    </source>
</reference>
<feature type="chain" id="PRO_5035146351" description="Ig-like domain-containing protein" evidence="1">
    <location>
        <begin position="24"/>
        <end position="6024"/>
    </location>
</feature>